<gene>
    <name evidence="4" type="ORF">CROQUDRAFT_527618</name>
</gene>
<sequence length="304" mass="34934">MPIPLGPDNHLLHPTAFTRSPAALETALPYTLPHPHHHHPATRSVSTPIRPLHSLWPTPHTPAYPPYFPPTMLPYYHHPTAAPPSYYHTPPPPPPPTTTRLSRRRASATPTSMSTPNISSNSKPPRLLSISQNTIRRKQKRNKKSVPEEILLEELNQIENNNLLINQDKIKRVVKSLKGRIKEFEYENQRLESQLEIAKWRLECIGIEKGLEEIETQKAIHHFLERAERAESYLKIVEMKLDNVIKSSQKNEILESSKLSTNVVEESVENIVDKSVIGQAPVSFFFIYYILFYGSQIVFRLKFR</sequence>
<evidence type="ECO:0000256" key="1">
    <source>
        <dbReference type="SAM" id="Coils"/>
    </source>
</evidence>
<feature type="compositionally biased region" description="Low complexity" evidence="2">
    <location>
        <begin position="107"/>
        <end position="116"/>
    </location>
</feature>
<feature type="region of interest" description="Disordered" evidence="2">
    <location>
        <begin position="86"/>
        <end position="144"/>
    </location>
</feature>
<keyword evidence="3" id="KW-0472">Membrane</keyword>
<keyword evidence="5" id="KW-1185">Reference proteome</keyword>
<accession>A0A9P6TBH3</accession>
<evidence type="ECO:0000256" key="2">
    <source>
        <dbReference type="SAM" id="MobiDB-lite"/>
    </source>
</evidence>
<evidence type="ECO:0000256" key="3">
    <source>
        <dbReference type="SAM" id="Phobius"/>
    </source>
</evidence>
<feature type="coiled-coil region" evidence="1">
    <location>
        <begin position="174"/>
        <end position="201"/>
    </location>
</feature>
<keyword evidence="1" id="KW-0175">Coiled coil</keyword>
<protein>
    <submittedName>
        <fullName evidence="4">Uncharacterized protein</fullName>
    </submittedName>
</protein>
<feature type="compositionally biased region" description="Basic residues" evidence="2">
    <location>
        <begin position="135"/>
        <end position="144"/>
    </location>
</feature>
<evidence type="ECO:0000313" key="4">
    <source>
        <dbReference type="EMBL" id="KAG0146256.1"/>
    </source>
</evidence>
<reference evidence="4" key="1">
    <citation type="submission" date="2013-11" db="EMBL/GenBank/DDBJ databases">
        <title>Genome sequence of the fusiform rust pathogen reveals effectors for host alternation and coevolution with pine.</title>
        <authorList>
            <consortium name="DOE Joint Genome Institute"/>
            <person name="Smith K."/>
            <person name="Pendleton A."/>
            <person name="Kubisiak T."/>
            <person name="Anderson C."/>
            <person name="Salamov A."/>
            <person name="Aerts A."/>
            <person name="Riley R."/>
            <person name="Clum A."/>
            <person name="Lindquist E."/>
            <person name="Ence D."/>
            <person name="Campbell M."/>
            <person name="Kronenberg Z."/>
            <person name="Feau N."/>
            <person name="Dhillon B."/>
            <person name="Hamelin R."/>
            <person name="Burleigh J."/>
            <person name="Smith J."/>
            <person name="Yandell M."/>
            <person name="Nelson C."/>
            <person name="Grigoriev I."/>
            <person name="Davis J."/>
        </authorList>
    </citation>
    <scope>NUCLEOTIDE SEQUENCE</scope>
    <source>
        <strain evidence="4">G11</strain>
    </source>
</reference>
<dbReference type="AlphaFoldDB" id="A0A9P6TBH3"/>
<feature type="compositionally biased region" description="Polar residues" evidence="2">
    <location>
        <begin position="117"/>
        <end position="134"/>
    </location>
</feature>
<proteinExistence type="predicted"/>
<comment type="caution">
    <text evidence="4">The sequence shown here is derived from an EMBL/GenBank/DDBJ whole genome shotgun (WGS) entry which is preliminary data.</text>
</comment>
<keyword evidence="3" id="KW-1133">Transmembrane helix</keyword>
<name>A0A9P6TBH3_9BASI</name>
<dbReference type="EMBL" id="MU167263">
    <property type="protein sequence ID" value="KAG0146256.1"/>
    <property type="molecule type" value="Genomic_DNA"/>
</dbReference>
<evidence type="ECO:0000313" key="5">
    <source>
        <dbReference type="Proteomes" id="UP000886653"/>
    </source>
</evidence>
<keyword evidence="3" id="KW-0812">Transmembrane</keyword>
<organism evidence="4 5">
    <name type="scientific">Cronartium quercuum f. sp. fusiforme G11</name>
    <dbReference type="NCBI Taxonomy" id="708437"/>
    <lineage>
        <taxon>Eukaryota</taxon>
        <taxon>Fungi</taxon>
        <taxon>Dikarya</taxon>
        <taxon>Basidiomycota</taxon>
        <taxon>Pucciniomycotina</taxon>
        <taxon>Pucciniomycetes</taxon>
        <taxon>Pucciniales</taxon>
        <taxon>Coleosporiaceae</taxon>
        <taxon>Cronartium</taxon>
    </lineage>
</organism>
<dbReference type="OrthoDB" id="10543649at2759"/>
<dbReference type="Proteomes" id="UP000886653">
    <property type="component" value="Unassembled WGS sequence"/>
</dbReference>
<feature type="transmembrane region" description="Helical" evidence="3">
    <location>
        <begin position="280"/>
        <end position="299"/>
    </location>
</feature>